<dbReference type="Pfam" id="PF00534">
    <property type="entry name" value="Glycos_transf_1"/>
    <property type="match status" value="1"/>
</dbReference>
<dbReference type="Proteomes" id="UP000061630">
    <property type="component" value="Chromosome"/>
</dbReference>
<dbReference type="PANTHER" id="PTHR12526">
    <property type="entry name" value="GLYCOSYLTRANSFERASE"/>
    <property type="match status" value="1"/>
</dbReference>
<keyword evidence="2" id="KW-0808">Transferase</keyword>
<feature type="domain" description="Glycosyl transferase family 1" evidence="1">
    <location>
        <begin position="175"/>
        <end position="351"/>
    </location>
</feature>
<dbReference type="AlphaFoldDB" id="A0A109QIB1"/>
<accession>A0A109QIB1</accession>
<dbReference type="KEGG" id="tpar:AV541_01995"/>
<evidence type="ECO:0000313" key="3">
    <source>
        <dbReference type="Proteomes" id="UP000061630"/>
    </source>
</evidence>
<gene>
    <name evidence="2" type="ORF">AV541_01995</name>
</gene>
<dbReference type="PANTHER" id="PTHR12526:SF572">
    <property type="entry name" value="BLL5144 PROTEIN"/>
    <property type="match status" value="1"/>
</dbReference>
<dbReference type="GO" id="GO:0016757">
    <property type="term" value="F:glycosyltransferase activity"/>
    <property type="evidence" value="ECO:0007669"/>
    <property type="project" value="InterPro"/>
</dbReference>
<protein>
    <submittedName>
        <fullName evidence="2">Glycosyl transferase</fullName>
    </submittedName>
</protein>
<sequence length="381" mass="42297">MLTLVGTYPPIRCGIATFNRDLREALLREGVPSQVAVVAHPEEVSLPFPEEVVRVVAKEDREGYRALACLLRGPVILQHEYGLYGGKWGDYVLDLLEAQGPKLVVLHTLLQAPPPGLGEVDLRYMQGLLRAMAERAQAFVALHPEGEGLLRALGVRIPVAHIPHGVPDLPRPPKEALKRALGLEGAFLLFTYGLLGPGKGLEFALRVLARVLPHNPRVRYLVAGRLHPNLERHEGRRYLERVREMAEALGVGEAFLLREGYLSEEELYRLAGAADLFLLPYPNLEQVSSGTLSYALALGKAVLSTPFRHARAALAAGRGVLLPLEEEAWAQAVLALAENPERLREMEERAYAYARDFTWPRVARAYRRLLEEVADVRPRVA</sequence>
<dbReference type="InterPro" id="IPR001296">
    <property type="entry name" value="Glyco_trans_1"/>
</dbReference>
<proteinExistence type="predicted"/>
<dbReference type="Gene3D" id="3.40.50.2000">
    <property type="entry name" value="Glycogen Phosphorylase B"/>
    <property type="match status" value="2"/>
</dbReference>
<dbReference type="CDD" id="cd03822">
    <property type="entry name" value="GT4_mannosyltransferase-like"/>
    <property type="match status" value="1"/>
</dbReference>
<organism evidence="2 3">
    <name type="scientific">Thermus parvatiensis</name>
    <dbReference type="NCBI Taxonomy" id="456163"/>
    <lineage>
        <taxon>Bacteria</taxon>
        <taxon>Thermotogati</taxon>
        <taxon>Deinococcota</taxon>
        <taxon>Deinococci</taxon>
        <taxon>Thermales</taxon>
        <taxon>Thermaceae</taxon>
        <taxon>Thermus</taxon>
    </lineage>
</organism>
<dbReference type="EMBL" id="CP014141">
    <property type="protein sequence ID" value="AMA75094.1"/>
    <property type="molecule type" value="Genomic_DNA"/>
</dbReference>
<evidence type="ECO:0000313" key="2">
    <source>
        <dbReference type="EMBL" id="AMA75094.1"/>
    </source>
</evidence>
<name>A0A109QIB1_9DEIN</name>
<dbReference type="RefSeq" id="WP_060384120.1">
    <property type="nucleotide sequence ID" value="NZ_CP014141.1"/>
</dbReference>
<evidence type="ECO:0000259" key="1">
    <source>
        <dbReference type="Pfam" id="PF00534"/>
    </source>
</evidence>
<dbReference type="SUPFAM" id="SSF53756">
    <property type="entry name" value="UDP-Glycosyltransferase/glycogen phosphorylase"/>
    <property type="match status" value="1"/>
</dbReference>
<reference evidence="2 3" key="1">
    <citation type="submission" date="2016-01" db="EMBL/GenBank/DDBJ databases">
        <title>Genome sequence of Thermus parvatiensis, a thermophile isolated from a hot water spring.</title>
        <authorList>
            <person name="Tripathi C."/>
            <person name="Lal R."/>
        </authorList>
    </citation>
    <scope>NUCLEOTIDE SEQUENCE [LARGE SCALE GENOMIC DNA]</scope>
    <source>
        <strain evidence="2 3">RL</strain>
    </source>
</reference>